<proteinExistence type="inferred from homology"/>
<dbReference type="AlphaFoldDB" id="A0A386ZA22"/>
<dbReference type="FunFam" id="3.40.50.1820:FF:000089">
    <property type="entry name" value="Alpha/beta hydrolase"/>
    <property type="match status" value="1"/>
</dbReference>
<dbReference type="EMBL" id="CP032568">
    <property type="protein sequence ID" value="AYF74097.1"/>
    <property type="molecule type" value="Genomic_DNA"/>
</dbReference>
<dbReference type="PANTHER" id="PTHR48081:SF8">
    <property type="entry name" value="ALPHA_BETA HYDROLASE FOLD-3 DOMAIN-CONTAINING PROTEIN-RELATED"/>
    <property type="match status" value="1"/>
</dbReference>
<dbReference type="Proteomes" id="UP000267164">
    <property type="component" value="Chromosome"/>
</dbReference>
<feature type="domain" description="Alpha/beta hydrolase fold-3" evidence="4">
    <location>
        <begin position="82"/>
        <end position="287"/>
    </location>
</feature>
<dbReference type="Pfam" id="PF07859">
    <property type="entry name" value="Abhydrolase_3"/>
    <property type="match status" value="1"/>
</dbReference>
<sequence length="317" mass="34214">MTLSPEWQSFVDAAAAAFPALGTTVLDAADARAFLAARPAPAVEPIPVAGVEEWLVPGPEGAPQVPVRLYRPVDAEPVPAVVVFYHGGGFVLCDLDTHDRFCRTMANAAGVIVVSVDYRRAPGARFPAAAEDAYAVLRWVAEHAESLGGDPDRLAVAGDSAGGNLAAVAALTARDNGGPDLAFQLLLYPMLDPACDSRSYRDNAEGYFTTAAHLRWYWQQYLNSDAERSDPYANPSRADLTGLPPAYIATAEFDPLRDEGEEYGRRLRAAGVETQIQRWSGTVHGFMTMAWHLRETQRANDSAFTALRAALSRAPVR</sequence>
<dbReference type="KEGG" id="nyu:D7D52_09720"/>
<name>A0A386ZA22_9NOCA</name>
<dbReference type="OrthoDB" id="3181909at2"/>
<evidence type="ECO:0000256" key="1">
    <source>
        <dbReference type="ARBA" id="ARBA00010515"/>
    </source>
</evidence>
<evidence type="ECO:0000256" key="2">
    <source>
        <dbReference type="ARBA" id="ARBA00022801"/>
    </source>
</evidence>
<dbReference type="SUPFAM" id="SSF53474">
    <property type="entry name" value="alpha/beta-Hydrolases"/>
    <property type="match status" value="1"/>
</dbReference>
<keyword evidence="2 5" id="KW-0378">Hydrolase</keyword>
<protein>
    <submittedName>
        <fullName evidence="5">Alpha/beta hydrolase</fullName>
    </submittedName>
</protein>
<keyword evidence="6" id="KW-1185">Reference proteome</keyword>
<dbReference type="InterPro" id="IPR050300">
    <property type="entry name" value="GDXG_lipolytic_enzyme"/>
</dbReference>
<accession>A0A386ZA22</accession>
<dbReference type="GO" id="GO:0016787">
    <property type="term" value="F:hydrolase activity"/>
    <property type="evidence" value="ECO:0007669"/>
    <property type="project" value="UniProtKB-KW"/>
</dbReference>
<dbReference type="Gene3D" id="3.40.50.1820">
    <property type="entry name" value="alpha/beta hydrolase"/>
    <property type="match status" value="1"/>
</dbReference>
<feature type="active site" evidence="3">
    <location>
        <position position="160"/>
    </location>
</feature>
<evidence type="ECO:0000313" key="6">
    <source>
        <dbReference type="Proteomes" id="UP000267164"/>
    </source>
</evidence>
<evidence type="ECO:0000313" key="5">
    <source>
        <dbReference type="EMBL" id="AYF74097.1"/>
    </source>
</evidence>
<evidence type="ECO:0000259" key="4">
    <source>
        <dbReference type="Pfam" id="PF07859"/>
    </source>
</evidence>
<dbReference type="RefSeq" id="WP_120736020.1">
    <property type="nucleotide sequence ID" value="NZ_CP032568.1"/>
</dbReference>
<dbReference type="PANTHER" id="PTHR48081">
    <property type="entry name" value="AB HYDROLASE SUPERFAMILY PROTEIN C4A8.06C"/>
    <property type="match status" value="1"/>
</dbReference>
<evidence type="ECO:0000256" key="3">
    <source>
        <dbReference type="PROSITE-ProRule" id="PRU10038"/>
    </source>
</evidence>
<organism evidence="5 6">
    <name type="scientific">Nocardia yunnanensis</name>
    <dbReference type="NCBI Taxonomy" id="2382165"/>
    <lineage>
        <taxon>Bacteria</taxon>
        <taxon>Bacillati</taxon>
        <taxon>Actinomycetota</taxon>
        <taxon>Actinomycetes</taxon>
        <taxon>Mycobacteriales</taxon>
        <taxon>Nocardiaceae</taxon>
        <taxon>Nocardia</taxon>
    </lineage>
</organism>
<dbReference type="PROSITE" id="PS01174">
    <property type="entry name" value="LIPASE_GDXG_SER"/>
    <property type="match status" value="1"/>
</dbReference>
<dbReference type="InterPro" id="IPR033140">
    <property type="entry name" value="Lipase_GDXG_put_SER_AS"/>
</dbReference>
<dbReference type="InterPro" id="IPR029058">
    <property type="entry name" value="AB_hydrolase_fold"/>
</dbReference>
<reference evidence="5 6" key="1">
    <citation type="submission" date="2018-09" db="EMBL/GenBank/DDBJ databases">
        <title>Nocardia yunnanensis sp. nov., an actinomycete isolated from a soil sample.</title>
        <authorList>
            <person name="Zhang J."/>
        </authorList>
    </citation>
    <scope>NUCLEOTIDE SEQUENCE [LARGE SCALE GENOMIC DNA]</scope>
    <source>
        <strain evidence="5 6">CFHS0054</strain>
    </source>
</reference>
<dbReference type="InterPro" id="IPR013094">
    <property type="entry name" value="AB_hydrolase_3"/>
</dbReference>
<comment type="similarity">
    <text evidence="1">Belongs to the 'GDXG' lipolytic enzyme family.</text>
</comment>
<gene>
    <name evidence="5" type="ORF">D7D52_09720</name>
</gene>